<feature type="transmembrane region" description="Helical" evidence="6">
    <location>
        <begin position="338"/>
        <end position="356"/>
    </location>
</feature>
<evidence type="ECO:0000313" key="7">
    <source>
        <dbReference type="EMBL" id="EEW36536.1"/>
    </source>
</evidence>
<dbReference type="STRING" id="638301.HMPREF0444_1884"/>
<evidence type="ECO:0000256" key="4">
    <source>
        <dbReference type="ARBA" id="ARBA00022989"/>
    </source>
</evidence>
<dbReference type="Proteomes" id="UP000005926">
    <property type="component" value="Unassembled WGS sequence"/>
</dbReference>
<sequence length="490" mass="52960">MKGKKWTKPQQFIIAISSLLIAISGYLTITQGTLFGLAAPTVSVLSIFFSSLLLWLFVATDWPSVLCYVLLGIGMLPGVNYGQIFNLSFGNTTFVFLLFTFLMTYALEQTPALRRFVAKALGSSFAGKTPWHFIGAFYTSVLFISLFISPTILFMIVFPIYEEMMALLGFKKGDRKASILLIVLFSTIAIGTAMTPINHVFSVTAMALYKTATGIAISNAQYMMIGIPAGLVLFIAMGVVLRTIWRVDLSQVEMKQMTSLENLPPKNRREKATVLIFMSVVLLWVLPELIGGLLPDVATFLKGAGMAFPPMVGVILLAILSFEGKPLLSIQEGLQKGVYWPSMFLVGATLSMGTLITKPEFGVISLLESSLVPLFATLSPLLVVIIFVLWAGFQTNVSSNLVTVSVVTTVLTTVYATGSIEVQAGTIACLIGFMASLAFMTPPSMPYVAISVGSGWTNAKDTFLYGGVLFLLSAISAVVIGYPLGVFFGI</sequence>
<feature type="transmembrane region" description="Helical" evidence="6">
    <location>
        <begin position="397"/>
        <end position="416"/>
    </location>
</feature>
<dbReference type="GO" id="GO:0022857">
    <property type="term" value="F:transmembrane transporter activity"/>
    <property type="evidence" value="ECO:0007669"/>
    <property type="project" value="TreeGrafter"/>
</dbReference>
<evidence type="ECO:0000256" key="5">
    <source>
        <dbReference type="ARBA" id="ARBA00023136"/>
    </source>
</evidence>
<keyword evidence="4 6" id="KW-1133">Transmembrane helix</keyword>
<feature type="transmembrane region" description="Helical" evidence="6">
    <location>
        <begin position="140"/>
        <end position="158"/>
    </location>
</feature>
<feature type="transmembrane region" description="Helical" evidence="6">
    <location>
        <begin position="272"/>
        <end position="294"/>
    </location>
</feature>
<dbReference type="EMBL" id="ACKZ01000029">
    <property type="protein sequence ID" value="EEW36536.1"/>
    <property type="molecule type" value="Genomic_DNA"/>
</dbReference>
<feature type="transmembrane region" description="Helical" evidence="6">
    <location>
        <begin position="371"/>
        <end position="390"/>
    </location>
</feature>
<keyword evidence="5 6" id="KW-0472">Membrane</keyword>
<feature type="transmembrane region" description="Helical" evidence="6">
    <location>
        <begin position="12"/>
        <end position="29"/>
    </location>
</feature>
<protein>
    <recommendedName>
        <fullName evidence="9">Sodium:sulfate symporter transmembrane region</fullName>
    </recommendedName>
</protein>
<evidence type="ECO:0008006" key="9">
    <source>
        <dbReference type="Google" id="ProtNLM"/>
    </source>
</evidence>
<feature type="transmembrane region" description="Helical" evidence="6">
    <location>
        <begin position="221"/>
        <end position="245"/>
    </location>
</feature>
<dbReference type="eggNOG" id="COG0471">
    <property type="taxonomic scope" value="Bacteria"/>
</dbReference>
<evidence type="ECO:0000256" key="1">
    <source>
        <dbReference type="ARBA" id="ARBA00004141"/>
    </source>
</evidence>
<organism evidence="7 8">
    <name type="scientific">Granulicatella adiacens ATCC 49175</name>
    <dbReference type="NCBI Taxonomy" id="638301"/>
    <lineage>
        <taxon>Bacteria</taxon>
        <taxon>Bacillati</taxon>
        <taxon>Bacillota</taxon>
        <taxon>Bacilli</taxon>
        <taxon>Lactobacillales</taxon>
        <taxon>Carnobacteriaceae</taxon>
        <taxon>Granulicatella</taxon>
    </lineage>
</organism>
<accession>C8NIY9</accession>
<feature type="transmembrane region" description="Helical" evidence="6">
    <location>
        <begin position="179"/>
        <end position="201"/>
    </location>
</feature>
<dbReference type="GO" id="GO:0005886">
    <property type="term" value="C:plasma membrane"/>
    <property type="evidence" value="ECO:0007669"/>
    <property type="project" value="TreeGrafter"/>
</dbReference>
<evidence type="ECO:0000256" key="3">
    <source>
        <dbReference type="ARBA" id="ARBA00022692"/>
    </source>
</evidence>
<evidence type="ECO:0000256" key="6">
    <source>
        <dbReference type="SAM" id="Phobius"/>
    </source>
</evidence>
<name>C8NIY9_9LACT</name>
<reference evidence="7 8" key="1">
    <citation type="submission" date="2009-08" db="EMBL/GenBank/DDBJ databases">
        <authorList>
            <person name="Muzny D."/>
            <person name="Qin X."/>
            <person name="Deng J."/>
            <person name="Jiang H."/>
            <person name="Liu Y."/>
            <person name="Qu J."/>
            <person name="Song X.-Z."/>
            <person name="Zhang L."/>
            <person name="Thornton R."/>
            <person name="Coyle M."/>
            <person name="Francisco L."/>
            <person name="Jackson L."/>
            <person name="Javaid M."/>
            <person name="Korchina V."/>
            <person name="Kovar C."/>
            <person name="Mata R."/>
            <person name="Mathew T."/>
            <person name="Ngo R."/>
            <person name="Nguyen L."/>
            <person name="Nguyen N."/>
            <person name="Okwuonu G."/>
            <person name="Ongeri F."/>
            <person name="Pham C."/>
            <person name="Simmons D."/>
            <person name="Wilczek-Boney K."/>
            <person name="Hale W."/>
            <person name="Jakkamsetti A."/>
            <person name="Pham P."/>
            <person name="Ruth R."/>
            <person name="San Lucas F."/>
            <person name="Warren J."/>
            <person name="Zhang J."/>
            <person name="Zhao Z."/>
            <person name="Zhou C."/>
            <person name="Zhu D."/>
            <person name="Lee S."/>
            <person name="Bess C."/>
            <person name="Blankenburg K."/>
            <person name="Forbes L."/>
            <person name="Fu Q."/>
            <person name="Gubbala S."/>
            <person name="Hirani K."/>
            <person name="Jayaseelan J.C."/>
            <person name="Lara F."/>
            <person name="Munidasa M."/>
            <person name="Palculict T."/>
            <person name="Patil S."/>
            <person name="Pu L.-L."/>
            <person name="Saada N."/>
            <person name="Tang L."/>
            <person name="Weissenberger G."/>
            <person name="Zhu Y."/>
            <person name="Hemphill L."/>
            <person name="Shang Y."/>
            <person name="Youmans B."/>
            <person name="Ayvaz T."/>
            <person name="Ross M."/>
            <person name="Santibanez J."/>
            <person name="Aqrawi P."/>
            <person name="Gross S."/>
            <person name="Joshi V."/>
            <person name="Fowler G."/>
            <person name="Nazareth L."/>
            <person name="Reid J."/>
            <person name="Worley K."/>
            <person name="Petrosino J."/>
            <person name="Highlander S."/>
            <person name="Gibbs R."/>
        </authorList>
    </citation>
    <scope>NUCLEOTIDE SEQUENCE [LARGE SCALE GENOMIC DNA]</scope>
    <source>
        <strain evidence="7 8">ATCC 49175</strain>
    </source>
</reference>
<dbReference type="PANTHER" id="PTHR10283">
    <property type="entry name" value="SOLUTE CARRIER FAMILY 13 MEMBER"/>
    <property type="match status" value="1"/>
</dbReference>
<feature type="transmembrane region" description="Helical" evidence="6">
    <location>
        <begin position="300"/>
        <end position="322"/>
    </location>
</feature>
<comment type="subcellular location">
    <subcellularLocation>
        <location evidence="1">Membrane</location>
        <topology evidence="1">Multi-pass membrane protein</topology>
    </subcellularLocation>
</comment>
<dbReference type="PANTHER" id="PTHR10283:SF82">
    <property type="entry name" value="SOLUTE CARRIER FAMILY 13 MEMBER 2"/>
    <property type="match status" value="1"/>
</dbReference>
<keyword evidence="8" id="KW-1185">Reference proteome</keyword>
<feature type="transmembrane region" description="Helical" evidence="6">
    <location>
        <begin position="89"/>
        <end position="107"/>
    </location>
</feature>
<evidence type="ECO:0000256" key="2">
    <source>
        <dbReference type="ARBA" id="ARBA00006772"/>
    </source>
</evidence>
<comment type="caution">
    <text evidence="7">The sequence shown here is derived from an EMBL/GenBank/DDBJ whole genome shotgun (WGS) entry which is preliminary data.</text>
</comment>
<comment type="similarity">
    <text evidence="2">Belongs to the SLC13A/DASS transporter (TC 2.A.47) family. NADC subfamily.</text>
</comment>
<proteinExistence type="inferred from homology"/>
<gene>
    <name evidence="7" type="ORF">HMPREF0444_1884</name>
</gene>
<dbReference type="RefSeq" id="WP_005606556.1">
    <property type="nucleotide sequence ID" value="NZ_CP102283.1"/>
</dbReference>
<keyword evidence="3 6" id="KW-0812">Transmembrane</keyword>
<feature type="transmembrane region" description="Helical" evidence="6">
    <location>
        <begin position="462"/>
        <end position="484"/>
    </location>
</feature>
<dbReference type="HOGENOM" id="CLU_043251_0_0_9"/>
<dbReference type="GeneID" id="78412358"/>
<dbReference type="AlphaFoldDB" id="C8NIY9"/>
<feature type="transmembrane region" description="Helical" evidence="6">
    <location>
        <begin position="422"/>
        <end position="441"/>
    </location>
</feature>
<evidence type="ECO:0000313" key="8">
    <source>
        <dbReference type="Proteomes" id="UP000005926"/>
    </source>
</evidence>